<organism evidence="2 3">
    <name type="scientific">Legionella spiritensis</name>
    <dbReference type="NCBI Taxonomy" id="452"/>
    <lineage>
        <taxon>Bacteria</taxon>
        <taxon>Pseudomonadati</taxon>
        <taxon>Pseudomonadota</taxon>
        <taxon>Gammaproteobacteria</taxon>
        <taxon>Legionellales</taxon>
        <taxon>Legionellaceae</taxon>
        <taxon>Legionella</taxon>
    </lineage>
</organism>
<dbReference type="OrthoDB" id="5652260at2"/>
<protein>
    <submittedName>
        <fullName evidence="2">Coiled-coil protein</fullName>
    </submittedName>
</protein>
<evidence type="ECO:0000313" key="3">
    <source>
        <dbReference type="Proteomes" id="UP000054877"/>
    </source>
</evidence>
<dbReference type="EMBL" id="LNYX01000003">
    <property type="protein sequence ID" value="KTD65982.1"/>
    <property type="molecule type" value="Genomic_DNA"/>
</dbReference>
<evidence type="ECO:0000256" key="1">
    <source>
        <dbReference type="SAM" id="Phobius"/>
    </source>
</evidence>
<evidence type="ECO:0000313" key="2">
    <source>
        <dbReference type="EMBL" id="KTD65982.1"/>
    </source>
</evidence>
<feature type="transmembrane region" description="Helical" evidence="1">
    <location>
        <begin position="402"/>
        <end position="422"/>
    </location>
</feature>
<dbReference type="PATRIC" id="fig|452.5.peg.299"/>
<feature type="transmembrane region" description="Helical" evidence="1">
    <location>
        <begin position="469"/>
        <end position="491"/>
    </location>
</feature>
<name>A0A0W0ZAZ6_LEGSP</name>
<dbReference type="AlphaFoldDB" id="A0A0W0ZAZ6"/>
<accession>A0A0W0ZAZ6</accession>
<reference evidence="2 3" key="1">
    <citation type="submission" date="2015-11" db="EMBL/GenBank/DDBJ databases">
        <title>Genomic analysis of 38 Legionella species identifies large and diverse effector repertoires.</title>
        <authorList>
            <person name="Burstein D."/>
            <person name="Amaro F."/>
            <person name="Zusman T."/>
            <person name="Lifshitz Z."/>
            <person name="Cohen O."/>
            <person name="Gilbert J.A."/>
            <person name="Pupko T."/>
            <person name="Shuman H.A."/>
            <person name="Segal G."/>
        </authorList>
    </citation>
    <scope>NUCLEOTIDE SEQUENCE [LARGE SCALE GENOMIC DNA]</scope>
    <source>
        <strain evidence="2 3">Mt.St.Helens-9</strain>
    </source>
</reference>
<feature type="transmembrane region" description="Helical" evidence="1">
    <location>
        <begin position="376"/>
        <end position="396"/>
    </location>
</feature>
<keyword evidence="1" id="KW-1133">Transmembrane helix</keyword>
<dbReference type="STRING" id="452.Lspi_0271"/>
<keyword evidence="1" id="KW-0812">Transmembrane</keyword>
<gene>
    <name evidence="2" type="ORF">Lspi_0271</name>
</gene>
<dbReference type="RefSeq" id="WP_058482219.1">
    <property type="nucleotide sequence ID" value="NZ_CAAAII010000020.1"/>
</dbReference>
<keyword evidence="1" id="KW-0472">Membrane</keyword>
<sequence length="538" mass="62861">MTYSTQYRTFLDNKNSFFQNANEFYKGESVTKSVRHNAFNQSYNFIADHKKLIEDEFNHLFASLTSGKETYGEEFWLYCYYLSILLQTYHIGHGSARFNEEEKRYGKLRRQIWNHYHQIESSSEPPPRKKTFIKALGEELGDDISEIASTPKRLSKIRQKVGLYNVWRLYWAFSRMMLTNTLLELKDGPVLAKLERFLGKHIDVDAIVAAFEAPGEIMRTLSVAFFGSRFLMNLSMVYKHTFMPSELEKTRLRSKRLSDELWERHPGFINDFVWTVINGLTNYNEIFHISAPAAGWIVAGFLFFDVCVLLWRRHLEEQKYLAKKAQYREELSFYQEKLKEPDLDEDERKRYLQHIALLHSQLTELEIGWQATDSAFWFNVSAALLLMVGFSAAMMFNAPALIIVSYAICVLAIGMYLSDGAYKQYKEKSLRLRQADIDNISNVQALQEYKAARNELIYTMIKNTVMPSLIIATFAVCWPAAIVLTALYLGYELWSSCSKRRNPSPDPSLPEIERREVDRLEHVEYEEVDERRLQLGYI</sequence>
<keyword evidence="3" id="KW-1185">Reference proteome</keyword>
<proteinExistence type="predicted"/>
<feature type="transmembrane region" description="Helical" evidence="1">
    <location>
        <begin position="293"/>
        <end position="311"/>
    </location>
</feature>
<dbReference type="Proteomes" id="UP000054877">
    <property type="component" value="Unassembled WGS sequence"/>
</dbReference>
<comment type="caution">
    <text evidence="2">The sequence shown here is derived from an EMBL/GenBank/DDBJ whole genome shotgun (WGS) entry which is preliminary data.</text>
</comment>